<dbReference type="OrthoDB" id="9774367at2"/>
<gene>
    <name evidence="1" type="ordered locus">Desac_2524</name>
</gene>
<accession>F2NIE0</accession>
<keyword evidence="2" id="KW-1185">Reference proteome</keyword>
<evidence type="ECO:0000313" key="1">
    <source>
        <dbReference type="EMBL" id="AEB10342.1"/>
    </source>
</evidence>
<keyword evidence="1" id="KW-0456">Lyase</keyword>
<protein>
    <submittedName>
        <fullName evidence="1">Heat repeat-containing PBS lyase</fullName>
    </submittedName>
</protein>
<dbReference type="AlphaFoldDB" id="F2NIE0"/>
<dbReference type="EMBL" id="CP002629">
    <property type="protein sequence ID" value="AEB10342.1"/>
    <property type="molecule type" value="Genomic_DNA"/>
</dbReference>
<dbReference type="Proteomes" id="UP000000483">
    <property type="component" value="Chromosome"/>
</dbReference>
<dbReference type="KEGG" id="dao:Desac_2524"/>
<reference evidence="2" key="2">
    <citation type="submission" date="2011-03" db="EMBL/GenBank/DDBJ databases">
        <title>The complete genome of Desulfobacca acetoxidans DSM 11109.</title>
        <authorList>
            <consortium name="US DOE Joint Genome Institute (JGI-PGF)"/>
            <person name="Lucas S."/>
            <person name="Copeland A."/>
            <person name="Lapidus A."/>
            <person name="Bruce D."/>
            <person name="Goodwin L."/>
            <person name="Pitluck S."/>
            <person name="Peters L."/>
            <person name="Kyrpides N."/>
            <person name="Mavromatis K."/>
            <person name="Ivanova N."/>
            <person name="Ovchinnikova G."/>
            <person name="Teshima H."/>
            <person name="Detter J.C."/>
            <person name="Han C."/>
            <person name="Land M."/>
            <person name="Hauser L."/>
            <person name="Markowitz V."/>
            <person name="Cheng J.-F."/>
            <person name="Hugenholtz P."/>
            <person name="Woyke T."/>
            <person name="Wu D."/>
            <person name="Spring S."/>
            <person name="Schueler E."/>
            <person name="Brambilla E."/>
            <person name="Klenk H.-P."/>
            <person name="Eisen J.A."/>
        </authorList>
    </citation>
    <scope>NUCLEOTIDE SEQUENCE [LARGE SCALE GENOMIC DNA]</scope>
    <source>
        <strain evidence="2">ATCC 700848 / DSM 11109 / ASRB2</strain>
    </source>
</reference>
<evidence type="ECO:0000313" key="2">
    <source>
        <dbReference type="Proteomes" id="UP000000483"/>
    </source>
</evidence>
<organism evidence="1 2">
    <name type="scientific">Desulfobacca acetoxidans (strain ATCC 700848 / DSM 11109 / ASRB2)</name>
    <dbReference type="NCBI Taxonomy" id="880072"/>
    <lineage>
        <taxon>Bacteria</taxon>
        <taxon>Pseudomonadati</taxon>
        <taxon>Thermodesulfobacteriota</taxon>
        <taxon>Desulfobaccia</taxon>
        <taxon>Desulfobaccales</taxon>
        <taxon>Desulfobaccaceae</taxon>
        <taxon>Desulfobacca</taxon>
    </lineage>
</organism>
<dbReference type="eggNOG" id="COG1413">
    <property type="taxonomic scope" value="Bacteria"/>
</dbReference>
<proteinExistence type="predicted"/>
<name>F2NIE0_DESAR</name>
<dbReference type="STRING" id="880072.Desac_2524"/>
<reference evidence="1 2" key="1">
    <citation type="journal article" date="2011" name="Stand. Genomic Sci.">
        <title>Complete genome sequence of the acetate-degrading sulfate reducer Desulfobacca acetoxidans type strain (ASRB2).</title>
        <authorList>
            <person name="Goker M."/>
            <person name="Teshima H."/>
            <person name="Lapidus A."/>
            <person name="Nolan M."/>
            <person name="Lucas S."/>
            <person name="Hammon N."/>
            <person name="Deshpande S."/>
            <person name="Cheng J.F."/>
            <person name="Tapia R."/>
            <person name="Han C."/>
            <person name="Goodwin L."/>
            <person name="Pitluck S."/>
            <person name="Huntemann M."/>
            <person name="Liolios K."/>
            <person name="Ivanova N."/>
            <person name="Pagani I."/>
            <person name="Mavromatis K."/>
            <person name="Ovchinikova G."/>
            <person name="Pati A."/>
            <person name="Chen A."/>
            <person name="Palaniappan K."/>
            <person name="Land M."/>
            <person name="Hauser L."/>
            <person name="Brambilla E.M."/>
            <person name="Rohde M."/>
            <person name="Spring S."/>
            <person name="Detter J.C."/>
            <person name="Woyke T."/>
            <person name="Bristow J."/>
            <person name="Eisen J.A."/>
            <person name="Markowitz V."/>
            <person name="Hugenholtz P."/>
            <person name="Kyrpides N.C."/>
            <person name="Klenk H.P."/>
        </authorList>
    </citation>
    <scope>NUCLEOTIDE SEQUENCE [LARGE SCALE GENOMIC DNA]</scope>
    <source>
        <strain evidence="2">ATCC 700848 / DSM 11109 / ASRB2</strain>
    </source>
</reference>
<sequence length="115" mass="13086">MRSLKYKTFPPRCPFCNQEIDPPQEFDDVLMYEFDGGQCACGASYCFDPTTRNGGAVMLQALVLACQGDWDRALSLRPDVDYYEGRIIKYSALTHRVGDPASFGTIYFIRLRPQK</sequence>
<dbReference type="RefSeq" id="WP_013707451.1">
    <property type="nucleotide sequence ID" value="NC_015388.1"/>
</dbReference>
<dbReference type="GO" id="GO:0016829">
    <property type="term" value="F:lyase activity"/>
    <property type="evidence" value="ECO:0007669"/>
    <property type="project" value="UniProtKB-KW"/>
</dbReference>
<dbReference type="HOGENOM" id="CLU_2105018_0_0_7"/>